<comment type="caution">
    <text evidence="6">The sequence shown here is derived from an EMBL/GenBank/DDBJ whole genome shotgun (WGS) entry which is preliminary data.</text>
</comment>
<dbReference type="InterPro" id="IPR036390">
    <property type="entry name" value="WH_DNA-bd_sf"/>
</dbReference>
<feature type="domain" description="HTH lysR-type" evidence="5">
    <location>
        <begin position="8"/>
        <end position="65"/>
    </location>
</feature>
<dbReference type="InterPro" id="IPR036388">
    <property type="entry name" value="WH-like_DNA-bd_sf"/>
</dbReference>
<dbReference type="FunFam" id="1.10.10.10:FF:000001">
    <property type="entry name" value="LysR family transcriptional regulator"/>
    <property type="match status" value="1"/>
</dbReference>
<dbReference type="PANTHER" id="PTHR30346">
    <property type="entry name" value="TRANSCRIPTIONAL DUAL REGULATOR HCAR-RELATED"/>
    <property type="match status" value="1"/>
</dbReference>
<dbReference type="Proteomes" id="UP001189663">
    <property type="component" value="Unassembled WGS sequence"/>
</dbReference>
<keyword evidence="3" id="KW-0238">DNA-binding</keyword>
<dbReference type="Gene3D" id="1.10.10.10">
    <property type="entry name" value="Winged helix-like DNA-binding domain superfamily/Winged helix DNA-binding domain"/>
    <property type="match status" value="1"/>
</dbReference>
<dbReference type="RefSeq" id="WP_316684292.1">
    <property type="nucleotide sequence ID" value="NZ_CATZAT010000007.1"/>
</dbReference>
<dbReference type="Gene3D" id="3.40.190.10">
    <property type="entry name" value="Periplasmic binding protein-like II"/>
    <property type="match status" value="2"/>
</dbReference>
<dbReference type="Pfam" id="PF03466">
    <property type="entry name" value="LysR_substrate"/>
    <property type="match status" value="1"/>
</dbReference>
<protein>
    <submittedName>
        <fullName evidence="6">HTH-type transcriptional regulator BenM</fullName>
    </submittedName>
</protein>
<keyword evidence="4" id="KW-0804">Transcription</keyword>
<dbReference type="SUPFAM" id="SSF46785">
    <property type="entry name" value="Winged helix' DNA-binding domain"/>
    <property type="match status" value="1"/>
</dbReference>
<dbReference type="InterPro" id="IPR005119">
    <property type="entry name" value="LysR_subst-bd"/>
</dbReference>
<comment type="similarity">
    <text evidence="1">Belongs to the LysR transcriptional regulatory family.</text>
</comment>
<reference evidence="6 7" key="1">
    <citation type="submission" date="2023-07" db="EMBL/GenBank/DDBJ databases">
        <authorList>
            <person name="Peeters C."/>
        </authorList>
    </citation>
    <scope>NUCLEOTIDE SEQUENCE [LARGE SCALE GENOMIC DNA]</scope>
    <source>
        <strain evidence="6 7">LMG 18096</strain>
    </source>
</reference>
<dbReference type="SUPFAM" id="SSF53850">
    <property type="entry name" value="Periplasmic binding protein-like II"/>
    <property type="match status" value="1"/>
</dbReference>
<evidence type="ECO:0000256" key="1">
    <source>
        <dbReference type="ARBA" id="ARBA00009437"/>
    </source>
</evidence>
<dbReference type="PROSITE" id="PS50931">
    <property type="entry name" value="HTH_LYSR"/>
    <property type="match status" value="1"/>
</dbReference>
<dbReference type="GO" id="GO:0003677">
    <property type="term" value="F:DNA binding"/>
    <property type="evidence" value="ECO:0007669"/>
    <property type="project" value="UniProtKB-KW"/>
</dbReference>
<proteinExistence type="inferred from homology"/>
<dbReference type="Pfam" id="PF00126">
    <property type="entry name" value="HTH_1"/>
    <property type="match status" value="1"/>
</dbReference>
<keyword evidence="2" id="KW-0805">Transcription regulation</keyword>
<sequence>MSNTIDFRLIRQLWMFLAVAEEQHFGNAALRLNMSKPPLTEQIKVLEQSLKLQLFERSRRGTQLSPAGAAILPAVRQFADQVERLERVVREVASGQSGVLHVGAVTSAMLETVPPMLEALKRAHPNLTVFVKEIDSVEAIPALEAGELDLAFARLDGEVGSGIATMPLAEDRLAVALPKGHALANLPRVRIRSLADESLVMSSRERSPVYFDLLTSVCRAHGFAPRILHEVRTITSQIAYVGCGQGVALVPSSMRKLAPENVVVRPLKERIMVVAATLAWNANRHHPMVDVAVAWLKNRGSHR</sequence>
<keyword evidence="7" id="KW-1185">Reference proteome</keyword>
<dbReference type="InterPro" id="IPR000847">
    <property type="entry name" value="LysR_HTH_N"/>
</dbReference>
<organism evidence="6 7">
    <name type="scientific">Ralstonia holmesii</name>
    <dbReference type="NCBI Taxonomy" id="3058602"/>
    <lineage>
        <taxon>Bacteria</taxon>
        <taxon>Pseudomonadati</taxon>
        <taxon>Pseudomonadota</taxon>
        <taxon>Betaproteobacteria</taxon>
        <taxon>Burkholderiales</taxon>
        <taxon>Burkholderiaceae</taxon>
        <taxon>Ralstonia</taxon>
    </lineage>
</organism>
<dbReference type="PRINTS" id="PR00039">
    <property type="entry name" value="HTHLYSR"/>
</dbReference>
<dbReference type="EMBL" id="CATZAT010000007">
    <property type="protein sequence ID" value="CAJ0796969.1"/>
    <property type="molecule type" value="Genomic_DNA"/>
</dbReference>
<name>A0ABC8QEF1_9RALS</name>
<dbReference type="PANTHER" id="PTHR30346:SF0">
    <property type="entry name" value="HCA OPERON TRANSCRIPTIONAL ACTIVATOR HCAR"/>
    <property type="match status" value="1"/>
</dbReference>
<evidence type="ECO:0000256" key="3">
    <source>
        <dbReference type="ARBA" id="ARBA00023125"/>
    </source>
</evidence>
<evidence type="ECO:0000256" key="4">
    <source>
        <dbReference type="ARBA" id="ARBA00023163"/>
    </source>
</evidence>
<evidence type="ECO:0000313" key="7">
    <source>
        <dbReference type="Proteomes" id="UP001189663"/>
    </source>
</evidence>
<evidence type="ECO:0000259" key="5">
    <source>
        <dbReference type="PROSITE" id="PS50931"/>
    </source>
</evidence>
<dbReference type="AlphaFoldDB" id="A0ABC8QEF1"/>
<dbReference type="CDD" id="cd08414">
    <property type="entry name" value="PBP2_LTTR_aromatics_like"/>
    <property type="match status" value="1"/>
</dbReference>
<evidence type="ECO:0000313" key="6">
    <source>
        <dbReference type="EMBL" id="CAJ0796969.1"/>
    </source>
</evidence>
<gene>
    <name evidence="6" type="primary">benM_4</name>
    <name evidence="6" type="ORF">LMG18096_03336</name>
</gene>
<accession>A0ABC8QEF1</accession>
<evidence type="ECO:0000256" key="2">
    <source>
        <dbReference type="ARBA" id="ARBA00023015"/>
    </source>
</evidence>